<name>A0A5C5U7J8_9GAMM</name>
<dbReference type="InterPro" id="IPR050448">
    <property type="entry name" value="OpgB/LTA_synthase_biosynth"/>
</dbReference>
<dbReference type="PANTHER" id="PTHR47371">
    <property type="entry name" value="LIPOTEICHOIC ACID SYNTHASE"/>
    <property type="match status" value="1"/>
</dbReference>
<feature type="domain" description="Sulfatase N-terminal" evidence="7">
    <location>
        <begin position="265"/>
        <end position="557"/>
    </location>
</feature>
<evidence type="ECO:0000313" key="9">
    <source>
        <dbReference type="Proteomes" id="UP000315949"/>
    </source>
</evidence>
<dbReference type="InterPro" id="IPR017850">
    <property type="entry name" value="Alkaline_phosphatase_core_sf"/>
</dbReference>
<keyword evidence="9" id="KW-1185">Reference proteome</keyword>
<evidence type="ECO:0000313" key="8">
    <source>
        <dbReference type="EMBL" id="TWT22074.1"/>
    </source>
</evidence>
<organism evidence="8 9">
    <name type="scientific">Luteimonas wenzhouensis</name>
    <dbReference type="NCBI Taxonomy" id="2599615"/>
    <lineage>
        <taxon>Bacteria</taxon>
        <taxon>Pseudomonadati</taxon>
        <taxon>Pseudomonadota</taxon>
        <taxon>Gammaproteobacteria</taxon>
        <taxon>Lysobacterales</taxon>
        <taxon>Lysobacteraceae</taxon>
        <taxon>Luteimonas</taxon>
    </lineage>
</organism>
<feature type="transmembrane region" description="Helical" evidence="6">
    <location>
        <begin position="20"/>
        <end position="40"/>
    </location>
</feature>
<dbReference type="InterPro" id="IPR000917">
    <property type="entry name" value="Sulfatase_N"/>
</dbReference>
<dbReference type="OrthoDB" id="9760224at2"/>
<accession>A0A5C5U7J8</accession>
<evidence type="ECO:0000259" key="7">
    <source>
        <dbReference type="Pfam" id="PF00884"/>
    </source>
</evidence>
<dbReference type="AlphaFoldDB" id="A0A5C5U7J8"/>
<proteinExistence type="predicted"/>
<reference evidence="8 9" key="1">
    <citation type="submission" date="2019-07" db="EMBL/GenBank/DDBJ databases">
        <title>Luteimonas sp. YD-1 nov., isolated from acidic soil.</title>
        <authorList>
            <person name="Zhou J."/>
        </authorList>
    </citation>
    <scope>NUCLEOTIDE SEQUENCE [LARGE SCALE GENOMIC DNA]</scope>
    <source>
        <strain evidence="8 9">YD-1</strain>
    </source>
</reference>
<feature type="transmembrane region" description="Helical" evidence="6">
    <location>
        <begin position="130"/>
        <end position="149"/>
    </location>
</feature>
<keyword evidence="4 6" id="KW-1133">Transmembrane helix</keyword>
<dbReference type="Gene3D" id="3.40.720.10">
    <property type="entry name" value="Alkaline Phosphatase, subunit A"/>
    <property type="match status" value="1"/>
</dbReference>
<dbReference type="SUPFAM" id="SSF53649">
    <property type="entry name" value="Alkaline phosphatase-like"/>
    <property type="match status" value="1"/>
</dbReference>
<feature type="transmembrane region" description="Helical" evidence="6">
    <location>
        <begin position="82"/>
        <end position="102"/>
    </location>
</feature>
<keyword evidence="5 6" id="KW-0472">Membrane</keyword>
<comment type="subcellular location">
    <subcellularLocation>
        <location evidence="1">Cell membrane</location>
        <topology evidence="1">Multi-pass membrane protein</topology>
    </subcellularLocation>
</comment>
<evidence type="ECO:0000256" key="4">
    <source>
        <dbReference type="ARBA" id="ARBA00022989"/>
    </source>
</evidence>
<dbReference type="RefSeq" id="WP_146310545.1">
    <property type="nucleotide sequence ID" value="NZ_VOHE01000001.1"/>
</dbReference>
<evidence type="ECO:0000256" key="5">
    <source>
        <dbReference type="ARBA" id="ARBA00023136"/>
    </source>
</evidence>
<feature type="transmembrane region" description="Helical" evidence="6">
    <location>
        <begin position="52"/>
        <end position="70"/>
    </location>
</feature>
<sequence length="644" mass="70543">MTSPPRQGRLRSLFAHHGRLLFLAGLALAYWIALAGFALPDGERTGRILVRLAGSIVELWFTGLLLAGCMRMAARGRARPAWLALCWAISGLACAGYLVQAYSLHISGNFLTALALQNGDSAQFLLSKRLMLAAALALLWWLAFCWSTLLPRPAHGARPLNGEWLRRGAYAGSLGVAMLLVAYLATLQRKAPALEPGFRQAPLAALAIAGYDASRAVPDAPSGAVAVDVGACFPWPARHEDFPFQKNEIYRERLARAPDAPPGRPNMIVLMSEGVSARMLGAYGGEYPGLTPNFDRVAAESMRVDNYFNHTAATYRGVGGQMASGFMASGGAGQNGWERVPDPNALTTTRRQTVPALLSAAGWQTYFLAPHPETKPFIVMLRSIGFSQVYSRHTIGSDLLGRELPLRGRTAAIEDQSLFEGLQALLERRLSNGEDAPFFIMLYNIGTHAMIPPGPVRYPGHDNPVLDKLHNYDAAFGQFLDWFDRSPYARNTILVVTADHSTYPEPAYRKVAGSDFRPFFVDRIPLLVRDPFHRLPATLDADGRNSLDLAPTLLQLLEAPQAPNSFLGRSLFEPRSMPLGIAWTAPGRYFLTTREGVRSHGQIPPELASQFGCHQEVLRRYLQAEADDRIFAPDLATDTATGQR</sequence>
<dbReference type="Proteomes" id="UP000315949">
    <property type="component" value="Unassembled WGS sequence"/>
</dbReference>
<feature type="transmembrane region" description="Helical" evidence="6">
    <location>
        <begin position="169"/>
        <end position="186"/>
    </location>
</feature>
<evidence type="ECO:0000256" key="1">
    <source>
        <dbReference type="ARBA" id="ARBA00004651"/>
    </source>
</evidence>
<dbReference type="PANTHER" id="PTHR47371:SF3">
    <property type="entry name" value="PHOSPHOGLYCEROL TRANSFERASE I"/>
    <property type="match status" value="1"/>
</dbReference>
<gene>
    <name evidence="8" type="ORF">FQY79_02875</name>
</gene>
<dbReference type="GO" id="GO:0005886">
    <property type="term" value="C:plasma membrane"/>
    <property type="evidence" value="ECO:0007669"/>
    <property type="project" value="UniProtKB-SubCell"/>
</dbReference>
<comment type="caution">
    <text evidence="8">The sequence shown here is derived from an EMBL/GenBank/DDBJ whole genome shotgun (WGS) entry which is preliminary data.</text>
</comment>
<protein>
    <submittedName>
        <fullName evidence="8">LTA synthase family protein</fullName>
    </submittedName>
</protein>
<dbReference type="Pfam" id="PF00884">
    <property type="entry name" value="Sulfatase"/>
    <property type="match status" value="1"/>
</dbReference>
<dbReference type="EMBL" id="VOHE01000001">
    <property type="protein sequence ID" value="TWT22074.1"/>
    <property type="molecule type" value="Genomic_DNA"/>
</dbReference>
<dbReference type="CDD" id="cd16015">
    <property type="entry name" value="LTA_synthase"/>
    <property type="match status" value="1"/>
</dbReference>
<keyword evidence="2" id="KW-1003">Cell membrane</keyword>
<evidence type="ECO:0000256" key="6">
    <source>
        <dbReference type="SAM" id="Phobius"/>
    </source>
</evidence>
<keyword evidence="3 6" id="KW-0812">Transmembrane</keyword>
<evidence type="ECO:0000256" key="3">
    <source>
        <dbReference type="ARBA" id="ARBA00022692"/>
    </source>
</evidence>
<evidence type="ECO:0000256" key="2">
    <source>
        <dbReference type="ARBA" id="ARBA00022475"/>
    </source>
</evidence>